<organism evidence="1 2">
    <name type="scientific">Mikania micrantha</name>
    <name type="common">bitter vine</name>
    <dbReference type="NCBI Taxonomy" id="192012"/>
    <lineage>
        <taxon>Eukaryota</taxon>
        <taxon>Viridiplantae</taxon>
        <taxon>Streptophyta</taxon>
        <taxon>Embryophyta</taxon>
        <taxon>Tracheophyta</taxon>
        <taxon>Spermatophyta</taxon>
        <taxon>Magnoliopsida</taxon>
        <taxon>eudicotyledons</taxon>
        <taxon>Gunneridae</taxon>
        <taxon>Pentapetalae</taxon>
        <taxon>asterids</taxon>
        <taxon>campanulids</taxon>
        <taxon>Asterales</taxon>
        <taxon>Asteraceae</taxon>
        <taxon>Asteroideae</taxon>
        <taxon>Heliantheae alliance</taxon>
        <taxon>Eupatorieae</taxon>
        <taxon>Mikania</taxon>
    </lineage>
</organism>
<name>A0A5N6P0X2_9ASTR</name>
<evidence type="ECO:0000313" key="2">
    <source>
        <dbReference type="Proteomes" id="UP000326396"/>
    </source>
</evidence>
<proteinExistence type="predicted"/>
<dbReference type="OrthoDB" id="985898at2759"/>
<keyword evidence="2" id="KW-1185">Reference proteome</keyword>
<protein>
    <submittedName>
        <fullName evidence="1">Uncharacterized protein</fullName>
    </submittedName>
</protein>
<dbReference type="Proteomes" id="UP000326396">
    <property type="component" value="Linkage Group LG15"/>
</dbReference>
<comment type="caution">
    <text evidence="1">The sequence shown here is derived from an EMBL/GenBank/DDBJ whole genome shotgun (WGS) entry which is preliminary data.</text>
</comment>
<gene>
    <name evidence="1" type="ORF">E3N88_14244</name>
</gene>
<reference evidence="1 2" key="1">
    <citation type="submission" date="2019-05" db="EMBL/GenBank/DDBJ databases">
        <title>Mikania micrantha, genome provides insights into the molecular mechanism of rapid growth.</title>
        <authorList>
            <person name="Liu B."/>
        </authorList>
    </citation>
    <scope>NUCLEOTIDE SEQUENCE [LARGE SCALE GENOMIC DNA]</scope>
    <source>
        <strain evidence="1">NLD-2019</strain>
        <tissue evidence="1">Leaf</tissue>
    </source>
</reference>
<accession>A0A5N6P0X2</accession>
<dbReference type="AlphaFoldDB" id="A0A5N6P0X2"/>
<evidence type="ECO:0000313" key="1">
    <source>
        <dbReference type="EMBL" id="KAD5802884.1"/>
    </source>
</evidence>
<sequence length="297" mass="33460">MILLLSRLGFTHHHHLSSEVNIASLQAFRSLVAENLNQALQSLILGSEFFSLTWIHRCFRMIPIINNAFAKTMVDIGYPMSRWEAGSIDEYLDYTINMLELLNSISSSISHVNQARLSLTRALSLIESSPALAVDRIREIKMHDSIKKCKTSGISDRILDRNRNENEWIFHEAMMVLRSTGFWVCGVVLSGLKSHVDPIMGVMTNMVAMDSSLMALDSIFRKKFIERGGILKEVEAVNESVRLIISSGIGDSNDEMELKRRLKVVGNGLTGLKDEEECVFGSVMAARNEVLEMLRRN</sequence>
<dbReference type="EMBL" id="SZYD01000007">
    <property type="protein sequence ID" value="KAD5802884.1"/>
    <property type="molecule type" value="Genomic_DNA"/>
</dbReference>
<dbReference type="PANTHER" id="PTHR31509">
    <property type="entry name" value="BPS1-LIKE PROTEIN"/>
    <property type="match status" value="1"/>
</dbReference>